<protein>
    <submittedName>
        <fullName evidence="1">Predicted protein</fullName>
    </submittedName>
</protein>
<proteinExistence type="evidence at transcript level"/>
<dbReference type="EMBL" id="AK365599">
    <property type="protein sequence ID" value="BAJ96802.1"/>
    <property type="molecule type" value="mRNA"/>
</dbReference>
<sequence length="24" mass="2768">MNPTLTEGRGNLSRKLRRNLTINI</sequence>
<reference evidence="1" key="1">
    <citation type="journal article" date="2011" name="Plant Physiol.">
        <title>Comprehensive sequence analysis of 24,783 barley full-length cDNAs derived from 12 clone libraries.</title>
        <authorList>
            <person name="Matsumoto T."/>
            <person name="Tanaka T."/>
            <person name="Sakai H."/>
            <person name="Amano N."/>
            <person name="Kanamori H."/>
            <person name="Kurita K."/>
            <person name="Kikuta A."/>
            <person name="Kamiya K."/>
            <person name="Yamamoto M."/>
            <person name="Ikawa H."/>
            <person name="Fujii N."/>
            <person name="Hori K."/>
            <person name="Itoh T."/>
            <person name="Sato K."/>
        </authorList>
    </citation>
    <scope>NUCLEOTIDE SEQUENCE</scope>
    <source>
        <tissue evidence="1">Shoot and root</tissue>
    </source>
</reference>
<accession>F2DNY1</accession>
<evidence type="ECO:0000313" key="1">
    <source>
        <dbReference type="EMBL" id="BAJ96802.1"/>
    </source>
</evidence>
<dbReference type="AlphaFoldDB" id="F2DNY1"/>
<name>F2DNY1_HORVV</name>
<organism evidence="1">
    <name type="scientific">Hordeum vulgare subsp. vulgare</name>
    <name type="common">Domesticated barley</name>
    <dbReference type="NCBI Taxonomy" id="112509"/>
    <lineage>
        <taxon>Eukaryota</taxon>
        <taxon>Viridiplantae</taxon>
        <taxon>Streptophyta</taxon>
        <taxon>Embryophyta</taxon>
        <taxon>Tracheophyta</taxon>
        <taxon>Spermatophyta</taxon>
        <taxon>Magnoliopsida</taxon>
        <taxon>Liliopsida</taxon>
        <taxon>Poales</taxon>
        <taxon>Poaceae</taxon>
        <taxon>BOP clade</taxon>
        <taxon>Pooideae</taxon>
        <taxon>Triticodae</taxon>
        <taxon>Triticeae</taxon>
        <taxon>Hordeinae</taxon>
        <taxon>Hordeum</taxon>
    </lineage>
</organism>